<name>A0A8K0KM06_LADFU</name>
<dbReference type="PANTHER" id="PTHR47027:SF29">
    <property type="entry name" value="C2H2-TYPE DOMAIN-CONTAINING PROTEIN"/>
    <property type="match status" value="1"/>
</dbReference>
<dbReference type="Proteomes" id="UP000792457">
    <property type="component" value="Unassembled WGS sequence"/>
</dbReference>
<reference evidence="1" key="2">
    <citation type="submission" date="2017-10" db="EMBL/GenBank/DDBJ databases">
        <title>Ladona fulva Genome sequencing and assembly.</title>
        <authorList>
            <person name="Murali S."/>
            <person name="Richards S."/>
            <person name="Bandaranaike D."/>
            <person name="Bellair M."/>
            <person name="Blankenburg K."/>
            <person name="Chao H."/>
            <person name="Dinh H."/>
            <person name="Doddapaneni H."/>
            <person name="Dugan-Rocha S."/>
            <person name="Elkadiri S."/>
            <person name="Gnanaolivu R."/>
            <person name="Hernandez B."/>
            <person name="Skinner E."/>
            <person name="Javaid M."/>
            <person name="Lee S."/>
            <person name="Li M."/>
            <person name="Ming W."/>
            <person name="Munidasa M."/>
            <person name="Muniz J."/>
            <person name="Nguyen L."/>
            <person name="Hughes D."/>
            <person name="Osuji N."/>
            <person name="Pu L.-L."/>
            <person name="Puazo M."/>
            <person name="Qu C."/>
            <person name="Quiroz J."/>
            <person name="Raj R."/>
            <person name="Weissenberger G."/>
            <person name="Xin Y."/>
            <person name="Zou X."/>
            <person name="Han Y."/>
            <person name="Worley K."/>
            <person name="Muzny D."/>
            <person name="Gibbs R."/>
        </authorList>
    </citation>
    <scope>NUCLEOTIDE SEQUENCE</scope>
    <source>
        <strain evidence="1">Sampled in the wild</strain>
    </source>
</reference>
<organism evidence="1 2">
    <name type="scientific">Ladona fulva</name>
    <name type="common">Scarce chaser dragonfly</name>
    <name type="synonym">Libellula fulva</name>
    <dbReference type="NCBI Taxonomy" id="123851"/>
    <lineage>
        <taxon>Eukaryota</taxon>
        <taxon>Metazoa</taxon>
        <taxon>Ecdysozoa</taxon>
        <taxon>Arthropoda</taxon>
        <taxon>Hexapoda</taxon>
        <taxon>Insecta</taxon>
        <taxon>Pterygota</taxon>
        <taxon>Palaeoptera</taxon>
        <taxon>Odonata</taxon>
        <taxon>Epiprocta</taxon>
        <taxon>Anisoptera</taxon>
        <taxon>Libelluloidea</taxon>
        <taxon>Libellulidae</taxon>
        <taxon>Ladona</taxon>
    </lineage>
</organism>
<evidence type="ECO:0000313" key="2">
    <source>
        <dbReference type="Proteomes" id="UP000792457"/>
    </source>
</evidence>
<accession>A0A8K0KM06</accession>
<gene>
    <name evidence="1" type="ORF">J437_LFUL017182</name>
</gene>
<evidence type="ECO:0000313" key="1">
    <source>
        <dbReference type="EMBL" id="KAG8237557.1"/>
    </source>
</evidence>
<dbReference type="AlphaFoldDB" id="A0A8K0KM06"/>
<dbReference type="PANTHER" id="PTHR47027">
    <property type="entry name" value="REVERSE TRANSCRIPTASE DOMAIN-CONTAINING PROTEIN"/>
    <property type="match status" value="1"/>
</dbReference>
<comment type="caution">
    <text evidence="1">The sequence shown here is derived from an EMBL/GenBank/DDBJ whole genome shotgun (WGS) entry which is preliminary data.</text>
</comment>
<proteinExistence type="predicted"/>
<dbReference type="EMBL" id="KZ309187">
    <property type="protein sequence ID" value="KAG8237557.1"/>
    <property type="molecule type" value="Genomic_DNA"/>
</dbReference>
<dbReference type="OrthoDB" id="410404at2759"/>
<reference evidence="1" key="1">
    <citation type="submission" date="2013-04" db="EMBL/GenBank/DDBJ databases">
        <authorList>
            <person name="Qu J."/>
            <person name="Murali S.C."/>
            <person name="Bandaranaike D."/>
            <person name="Bellair M."/>
            <person name="Blankenburg K."/>
            <person name="Chao H."/>
            <person name="Dinh H."/>
            <person name="Doddapaneni H."/>
            <person name="Downs B."/>
            <person name="Dugan-Rocha S."/>
            <person name="Elkadiri S."/>
            <person name="Gnanaolivu R.D."/>
            <person name="Hernandez B."/>
            <person name="Javaid M."/>
            <person name="Jayaseelan J.C."/>
            <person name="Lee S."/>
            <person name="Li M."/>
            <person name="Ming W."/>
            <person name="Munidasa M."/>
            <person name="Muniz J."/>
            <person name="Nguyen L."/>
            <person name="Ongeri F."/>
            <person name="Osuji N."/>
            <person name="Pu L.-L."/>
            <person name="Puazo M."/>
            <person name="Qu C."/>
            <person name="Quiroz J."/>
            <person name="Raj R."/>
            <person name="Weissenberger G."/>
            <person name="Xin Y."/>
            <person name="Zou X."/>
            <person name="Han Y."/>
            <person name="Richards S."/>
            <person name="Worley K."/>
            <person name="Muzny D."/>
            <person name="Gibbs R."/>
        </authorList>
    </citation>
    <scope>NUCLEOTIDE SEQUENCE</scope>
    <source>
        <strain evidence="1">Sampled in the wild</strain>
    </source>
</reference>
<keyword evidence="2" id="KW-1185">Reference proteome</keyword>
<protein>
    <submittedName>
        <fullName evidence="1">Uncharacterized protein</fullName>
    </submittedName>
</protein>
<sequence length="138" mass="16568">MGLITNQEKNKIYDPSKLSSPYIEIGEYRFERVEKFIYLGSLLNRTIRVKKASAELYWQIDAQTIRRKTKLTLYKTLIRPVVTYCSKTWVMSKNDEKITGAFERKILRKFYGPINEHGLWRRRYNFELYKLFSNIGKI</sequence>